<dbReference type="InterPro" id="IPR017975">
    <property type="entry name" value="Tubulin_CS"/>
</dbReference>
<gene>
    <name evidence="17" type="ORF">CCH79_00003656</name>
</gene>
<name>A0A315VE23_GAMAF</name>
<evidence type="ECO:0000256" key="6">
    <source>
        <dbReference type="ARBA" id="ARBA00022490"/>
    </source>
</evidence>
<keyword evidence="11" id="KW-0206">Cytoskeleton</keyword>
<comment type="subcellular location">
    <subcellularLocation>
        <location evidence="3">Cell projection</location>
        <location evidence="3">Cilium</location>
    </subcellularLocation>
    <subcellularLocation>
        <location evidence="1">Cytoplasm</location>
        <location evidence="1">Cytoskeleton</location>
        <location evidence="1">Microtubule organizing center</location>
        <location evidence="1">Centrosome</location>
        <location evidence="1">Centriole</location>
    </subcellularLocation>
    <subcellularLocation>
        <location evidence="2">Nucleus</location>
    </subcellularLocation>
</comment>
<comment type="similarity">
    <text evidence="4">Belongs to the tubulin family.</text>
</comment>
<dbReference type="SUPFAM" id="SSF55307">
    <property type="entry name" value="Tubulin C-terminal domain-like"/>
    <property type="match status" value="1"/>
</dbReference>
<dbReference type="Pfam" id="PF00091">
    <property type="entry name" value="Tubulin"/>
    <property type="match status" value="1"/>
</dbReference>
<dbReference type="GO" id="GO:0005525">
    <property type="term" value="F:GTP binding"/>
    <property type="evidence" value="ECO:0007669"/>
    <property type="project" value="UniProtKB-KW"/>
</dbReference>
<dbReference type="EMBL" id="NHOQ01001971">
    <property type="protein sequence ID" value="PWA20400.1"/>
    <property type="molecule type" value="Genomic_DNA"/>
</dbReference>
<proteinExistence type="inferred from homology"/>
<evidence type="ECO:0000256" key="1">
    <source>
        <dbReference type="ARBA" id="ARBA00004114"/>
    </source>
</evidence>
<comment type="function">
    <text evidence="15">Acts as a positive regulator of hedgehog signaling and regulates ciliary function.</text>
</comment>
<evidence type="ECO:0000256" key="8">
    <source>
        <dbReference type="ARBA" id="ARBA00022741"/>
    </source>
</evidence>
<dbReference type="GO" id="GO:0030030">
    <property type="term" value="P:cell projection organization"/>
    <property type="evidence" value="ECO:0007669"/>
    <property type="project" value="UniProtKB-KW"/>
</dbReference>
<dbReference type="GO" id="GO:0007017">
    <property type="term" value="P:microtubule-based process"/>
    <property type="evidence" value="ECO:0007669"/>
    <property type="project" value="InterPro"/>
</dbReference>
<comment type="caution">
    <text evidence="17">The sequence shown here is derived from an EMBL/GenBank/DDBJ whole genome shotgun (WGS) entry which is preliminary data.</text>
</comment>
<keyword evidence="7" id="KW-0493">Microtubule</keyword>
<dbReference type="SUPFAM" id="SSF52490">
    <property type="entry name" value="Tubulin nucleotide-binding domain-like"/>
    <property type="match status" value="1"/>
</dbReference>
<reference evidence="17 18" key="1">
    <citation type="journal article" date="2018" name="G3 (Bethesda)">
        <title>A High-Quality Reference Genome for the Invasive Mosquitofish Gambusia affinis Using a Chicago Library.</title>
        <authorList>
            <person name="Hoffberg S.L."/>
            <person name="Troendle N.J."/>
            <person name="Glenn T.C."/>
            <person name="Mahmud O."/>
            <person name="Louha S."/>
            <person name="Chalopin D."/>
            <person name="Bennetzen J.L."/>
            <person name="Mauricio R."/>
        </authorList>
    </citation>
    <scope>NUCLEOTIDE SEQUENCE [LARGE SCALE GENOMIC DNA]</scope>
    <source>
        <strain evidence="17">NE01/NJP1002.9</strain>
        <tissue evidence="17">Muscle</tissue>
    </source>
</reference>
<dbReference type="InterPro" id="IPR023123">
    <property type="entry name" value="Tubulin_C"/>
</dbReference>
<dbReference type="InterPro" id="IPR003008">
    <property type="entry name" value="Tubulin_FtsZ_GTPase"/>
</dbReference>
<accession>A0A315VE23</accession>
<dbReference type="GO" id="GO:0005814">
    <property type="term" value="C:centriole"/>
    <property type="evidence" value="ECO:0007669"/>
    <property type="project" value="UniProtKB-SubCell"/>
</dbReference>
<keyword evidence="13" id="KW-0966">Cell projection</keyword>
<evidence type="ECO:0000256" key="11">
    <source>
        <dbReference type="ARBA" id="ARBA00023212"/>
    </source>
</evidence>
<dbReference type="Gene3D" id="1.10.287.600">
    <property type="entry name" value="Helix hairpin bin"/>
    <property type="match status" value="1"/>
</dbReference>
<evidence type="ECO:0000256" key="4">
    <source>
        <dbReference type="ARBA" id="ARBA00009636"/>
    </source>
</evidence>
<keyword evidence="10" id="KW-0342">GTP-binding</keyword>
<dbReference type="GO" id="GO:0005929">
    <property type="term" value="C:cilium"/>
    <property type="evidence" value="ECO:0007669"/>
    <property type="project" value="UniProtKB-SubCell"/>
</dbReference>
<protein>
    <recommendedName>
        <fullName evidence="5">Tubulin delta chain</fullName>
    </recommendedName>
    <alternativeName>
        <fullName evidence="14">Delta-tubulin</fullName>
    </alternativeName>
</protein>
<evidence type="ECO:0000256" key="2">
    <source>
        <dbReference type="ARBA" id="ARBA00004123"/>
    </source>
</evidence>
<evidence type="ECO:0000313" key="17">
    <source>
        <dbReference type="EMBL" id="PWA20400.1"/>
    </source>
</evidence>
<dbReference type="FunFam" id="3.40.50.1440:FF:000021">
    <property type="entry name" value="Tubulin delta chain"/>
    <property type="match status" value="1"/>
</dbReference>
<evidence type="ECO:0000256" key="7">
    <source>
        <dbReference type="ARBA" id="ARBA00022701"/>
    </source>
</evidence>
<keyword evidence="18" id="KW-1185">Reference proteome</keyword>
<dbReference type="InterPro" id="IPR008280">
    <property type="entry name" value="Tub_FtsZ_C"/>
</dbReference>
<evidence type="ECO:0000256" key="10">
    <source>
        <dbReference type="ARBA" id="ARBA00023134"/>
    </source>
</evidence>
<dbReference type="InterPro" id="IPR036525">
    <property type="entry name" value="Tubulin/FtsZ_GTPase_sf"/>
</dbReference>
<dbReference type="STRING" id="33528.ENSGAFP00000003576"/>
<evidence type="ECO:0000256" key="15">
    <source>
        <dbReference type="ARBA" id="ARBA00046149"/>
    </source>
</evidence>
<evidence type="ECO:0000256" key="14">
    <source>
        <dbReference type="ARBA" id="ARBA00030594"/>
    </source>
</evidence>
<dbReference type="PRINTS" id="PR01224">
    <property type="entry name" value="DELTATUBULIN"/>
</dbReference>
<dbReference type="AlphaFoldDB" id="A0A315VE23"/>
<dbReference type="InterPro" id="IPR000217">
    <property type="entry name" value="Tubulin"/>
</dbReference>
<feature type="domain" description="Tubulin/FtsZ GTPase" evidence="16">
    <location>
        <begin position="120"/>
        <end position="319"/>
    </location>
</feature>
<dbReference type="PRINTS" id="PR01161">
    <property type="entry name" value="TUBULIN"/>
</dbReference>
<evidence type="ECO:0000256" key="3">
    <source>
        <dbReference type="ARBA" id="ARBA00004138"/>
    </source>
</evidence>
<keyword evidence="8" id="KW-0547">Nucleotide-binding</keyword>
<keyword evidence="6" id="KW-0963">Cytoplasm</keyword>
<evidence type="ECO:0000256" key="12">
    <source>
        <dbReference type="ARBA" id="ARBA00023242"/>
    </source>
</evidence>
<dbReference type="GO" id="GO:0005634">
    <property type="term" value="C:nucleus"/>
    <property type="evidence" value="ECO:0007669"/>
    <property type="project" value="UniProtKB-SubCell"/>
</dbReference>
<evidence type="ECO:0000313" key="18">
    <source>
        <dbReference type="Proteomes" id="UP000250572"/>
    </source>
</evidence>
<dbReference type="CDD" id="cd02189">
    <property type="entry name" value="delta_zeta_tubulin-like"/>
    <property type="match status" value="1"/>
</dbReference>
<dbReference type="InterPro" id="IPR002967">
    <property type="entry name" value="Delta_tubulin"/>
</dbReference>
<dbReference type="PANTHER" id="PTHR11588">
    <property type="entry name" value="TUBULIN"/>
    <property type="match status" value="1"/>
</dbReference>
<organism evidence="17 18">
    <name type="scientific">Gambusia affinis</name>
    <name type="common">Western mosquitofish</name>
    <name type="synonym">Heterandria affinis</name>
    <dbReference type="NCBI Taxonomy" id="33528"/>
    <lineage>
        <taxon>Eukaryota</taxon>
        <taxon>Metazoa</taxon>
        <taxon>Chordata</taxon>
        <taxon>Craniata</taxon>
        <taxon>Vertebrata</taxon>
        <taxon>Euteleostomi</taxon>
        <taxon>Actinopterygii</taxon>
        <taxon>Neopterygii</taxon>
        <taxon>Teleostei</taxon>
        <taxon>Neoteleostei</taxon>
        <taxon>Acanthomorphata</taxon>
        <taxon>Ovalentaria</taxon>
        <taxon>Atherinomorphae</taxon>
        <taxon>Cyprinodontiformes</taxon>
        <taxon>Poeciliidae</taxon>
        <taxon>Poeciliinae</taxon>
        <taxon>Gambusia</taxon>
    </lineage>
</organism>
<sequence length="570" mass="63183">MSNTPAMAASRSGCCVTDRRYNRRPPPHGRTRTAAITGYYTEQAHCDAPQGGGNEIVDNQSDWIDNQERVIDALHKKALIMSVVTVQLGQCGNQVGQELFDVICSDARDVHRKTYRTVSCERFFRQTTQGDLEARAVLIDMEPKVINHSMSKAAKSGRWRYGETSHFSQKQGSGNNWANGYCVHGPRHRDAVEELVRREVEHCDMLAGFIPVMSVAGGTGSGVGTFVTQCLRDVYPSSFVLNHLTWPYGTGEVIVQNYNSVLTLAHLYQLSDAILVHENDIVHKICSQLLKIKQISFSDINRVIAHQLGGVLQPTLSTASCGAYSRHPIGELMSALACHPEYKLLSVCTIPQMASSSIPFSTFSWPALLKHLRQMLIANSKMEGGIDWQVCPPPASAGRSRSLSAGSFNTSLANLLILRGKDVYSAETGGFEDSAIYTSWLPPDEALSLWKSPVPFNKYEKSATLVSNSQALLRPLDDMVRKAWNMFASRAYIHQYVKFGISEEDFLDSFTSLEQVISSYSELQVPQLLQSLGVALSRGVYDGDDKVANHDKHHLLKHPRQPVVILEDPK</sequence>
<dbReference type="SMART" id="SM00864">
    <property type="entry name" value="Tubulin"/>
    <property type="match status" value="1"/>
</dbReference>
<evidence type="ECO:0000256" key="9">
    <source>
        <dbReference type="ARBA" id="ARBA00022794"/>
    </source>
</evidence>
<dbReference type="GO" id="GO:0005874">
    <property type="term" value="C:microtubule"/>
    <property type="evidence" value="ECO:0007669"/>
    <property type="project" value="UniProtKB-KW"/>
</dbReference>
<dbReference type="PROSITE" id="PS00227">
    <property type="entry name" value="TUBULIN"/>
    <property type="match status" value="1"/>
</dbReference>
<dbReference type="GO" id="GO:0005200">
    <property type="term" value="F:structural constituent of cytoskeleton"/>
    <property type="evidence" value="ECO:0007669"/>
    <property type="project" value="InterPro"/>
</dbReference>
<dbReference type="Proteomes" id="UP000250572">
    <property type="component" value="Unassembled WGS sequence"/>
</dbReference>
<keyword evidence="12" id="KW-0539">Nucleus</keyword>
<dbReference type="Gene3D" id="3.40.50.1440">
    <property type="entry name" value="Tubulin/FtsZ, GTPase domain"/>
    <property type="match status" value="1"/>
</dbReference>
<keyword evidence="9" id="KW-0970">Cilium biogenesis/degradation</keyword>
<evidence type="ECO:0000259" key="16">
    <source>
        <dbReference type="SMART" id="SM00864"/>
    </source>
</evidence>
<evidence type="ECO:0000256" key="13">
    <source>
        <dbReference type="ARBA" id="ARBA00023273"/>
    </source>
</evidence>
<evidence type="ECO:0000256" key="5">
    <source>
        <dbReference type="ARBA" id="ARBA00014184"/>
    </source>
</evidence>